<evidence type="ECO:0000256" key="1">
    <source>
        <dbReference type="SAM" id="Phobius"/>
    </source>
</evidence>
<proteinExistence type="predicted"/>
<organism evidence="2 3">
    <name type="scientific">Cytobacillus horneckiae</name>
    <dbReference type="NCBI Taxonomy" id="549687"/>
    <lineage>
        <taxon>Bacteria</taxon>
        <taxon>Bacillati</taxon>
        <taxon>Bacillota</taxon>
        <taxon>Bacilli</taxon>
        <taxon>Bacillales</taxon>
        <taxon>Bacillaceae</taxon>
        <taxon>Cytobacillus</taxon>
    </lineage>
</organism>
<evidence type="ECO:0000313" key="3">
    <source>
        <dbReference type="Proteomes" id="UP000233343"/>
    </source>
</evidence>
<dbReference type="Pfam" id="PF14154">
    <property type="entry name" value="DUF4306"/>
    <property type="match status" value="1"/>
</dbReference>
<keyword evidence="1" id="KW-0812">Transmembrane</keyword>
<feature type="transmembrane region" description="Helical" evidence="1">
    <location>
        <begin position="101"/>
        <end position="119"/>
    </location>
</feature>
<dbReference type="Proteomes" id="UP000233343">
    <property type="component" value="Unassembled WGS sequence"/>
</dbReference>
<keyword evidence="1" id="KW-0472">Membrane</keyword>
<keyword evidence="1" id="KW-1133">Transmembrane helix</keyword>
<evidence type="ECO:0000313" key="2">
    <source>
        <dbReference type="EMBL" id="PKG29522.1"/>
    </source>
</evidence>
<dbReference type="EMBL" id="PISD01000015">
    <property type="protein sequence ID" value="PKG29522.1"/>
    <property type="molecule type" value="Genomic_DNA"/>
</dbReference>
<sequence length="152" mass="17265">MSNKKIVLYGSLSIIFVITLFFSWYEGSGIRDDTFEWGNSTYFTNFSKQGITYPSDISNLDHFVYAAKFNPIFPLIMILSILLIVSIALWDQSSIYSMTGLFVLGLILIIISVLNYAPSTIGAKYFVYTFIILGISYVTASLFFFVKKKNIH</sequence>
<dbReference type="AlphaFoldDB" id="A0A2N0ZJ21"/>
<feature type="transmembrane region" description="Helical" evidence="1">
    <location>
        <begin position="7"/>
        <end position="25"/>
    </location>
</feature>
<feature type="transmembrane region" description="Helical" evidence="1">
    <location>
        <begin position="125"/>
        <end position="146"/>
    </location>
</feature>
<gene>
    <name evidence="2" type="ORF">CWS20_08355</name>
</gene>
<protein>
    <submittedName>
        <fullName evidence="2">DUF4306 domain-containing protein</fullName>
    </submittedName>
</protein>
<accession>A0A2N0ZJ21</accession>
<dbReference type="RefSeq" id="WP_066188804.1">
    <property type="nucleotide sequence ID" value="NZ_JAFDQP010000001.1"/>
</dbReference>
<reference evidence="2 3" key="1">
    <citation type="journal article" date="2010" name="Int. J. Syst. Evol. Microbiol.">
        <title>Bacillus horneckiae sp. nov., isolated from a spacecraft-assembly clean room.</title>
        <authorList>
            <person name="Vaishampayan P."/>
            <person name="Probst A."/>
            <person name="Krishnamurthi S."/>
            <person name="Ghosh S."/>
            <person name="Osman S."/>
            <person name="McDowall A."/>
            <person name="Ruckmani A."/>
            <person name="Mayilraj S."/>
            <person name="Venkateswaran K."/>
        </authorList>
    </citation>
    <scope>NUCLEOTIDE SEQUENCE [LARGE SCALE GENOMIC DNA]</scope>
    <source>
        <strain evidence="3">1PO1SC</strain>
    </source>
</reference>
<keyword evidence="3" id="KW-1185">Reference proteome</keyword>
<comment type="caution">
    <text evidence="2">The sequence shown here is derived from an EMBL/GenBank/DDBJ whole genome shotgun (WGS) entry which is preliminary data.</text>
</comment>
<name>A0A2N0ZJ21_9BACI</name>
<dbReference type="InterPro" id="IPR025440">
    <property type="entry name" value="DUF4306"/>
</dbReference>
<feature type="transmembrane region" description="Helical" evidence="1">
    <location>
        <begin position="72"/>
        <end position="89"/>
    </location>
</feature>